<evidence type="ECO:0000256" key="2">
    <source>
        <dbReference type="ARBA" id="ARBA00022540"/>
    </source>
</evidence>
<dbReference type="InterPro" id="IPR036211">
    <property type="entry name" value="eIF4G_eIF4E-bd_sf"/>
</dbReference>
<feature type="domain" description="MIF4G" evidence="5">
    <location>
        <begin position="1265"/>
        <end position="1504"/>
    </location>
</feature>
<feature type="compositionally biased region" description="Low complexity" evidence="4">
    <location>
        <begin position="223"/>
        <end position="234"/>
    </location>
</feature>
<feature type="compositionally biased region" description="Gly residues" evidence="4">
    <location>
        <begin position="257"/>
        <end position="275"/>
    </location>
</feature>
<feature type="region of interest" description="Disordered" evidence="4">
    <location>
        <begin position="1090"/>
        <end position="1117"/>
    </location>
</feature>
<dbReference type="Pfam" id="PF12152">
    <property type="entry name" value="eIF_4G1"/>
    <property type="match status" value="1"/>
</dbReference>
<feature type="compositionally biased region" description="Low complexity" evidence="4">
    <location>
        <begin position="242"/>
        <end position="252"/>
    </location>
</feature>
<feature type="compositionally biased region" description="Polar residues" evidence="4">
    <location>
        <begin position="659"/>
        <end position="688"/>
    </location>
</feature>
<feature type="region of interest" description="Disordered" evidence="4">
    <location>
        <begin position="398"/>
        <end position="561"/>
    </location>
</feature>
<dbReference type="InterPro" id="IPR022745">
    <property type="entry name" value="eIF4G1_eIF4E-bd"/>
</dbReference>
<dbReference type="PANTHER" id="PTHR23253">
    <property type="entry name" value="EUKARYOTIC TRANSLATION INITIATION FACTOR 4 GAMMA"/>
    <property type="match status" value="1"/>
</dbReference>
<feature type="compositionally biased region" description="Basic and acidic residues" evidence="4">
    <location>
        <begin position="782"/>
        <end position="793"/>
    </location>
</feature>
<feature type="compositionally biased region" description="Polar residues" evidence="4">
    <location>
        <begin position="1104"/>
        <end position="1117"/>
    </location>
</feature>
<name>A0ABP0DL21_9PEZI</name>
<dbReference type="Proteomes" id="UP001642501">
    <property type="component" value="Unassembled WGS sequence"/>
</dbReference>
<feature type="compositionally biased region" description="Polar residues" evidence="4">
    <location>
        <begin position="1188"/>
        <end position="1208"/>
    </location>
</feature>
<feature type="compositionally biased region" description="Polar residues" evidence="4">
    <location>
        <begin position="1231"/>
        <end position="1243"/>
    </location>
</feature>
<evidence type="ECO:0000256" key="1">
    <source>
        <dbReference type="ARBA" id="ARBA00005775"/>
    </source>
</evidence>
<feature type="region of interest" description="Disordered" evidence="4">
    <location>
        <begin position="1"/>
        <end position="102"/>
    </location>
</feature>
<feature type="compositionally biased region" description="Polar residues" evidence="4">
    <location>
        <begin position="1583"/>
        <end position="1606"/>
    </location>
</feature>
<feature type="compositionally biased region" description="Low complexity" evidence="4">
    <location>
        <begin position="734"/>
        <end position="755"/>
    </location>
</feature>
<feature type="region of interest" description="Disordered" evidence="4">
    <location>
        <begin position="1527"/>
        <end position="1678"/>
    </location>
</feature>
<feature type="compositionally biased region" description="Polar residues" evidence="4">
    <location>
        <begin position="1557"/>
        <end position="1566"/>
    </location>
</feature>
<evidence type="ECO:0000313" key="7">
    <source>
        <dbReference type="Proteomes" id="UP001642501"/>
    </source>
</evidence>
<dbReference type="EMBL" id="CAWUOM010000038">
    <property type="protein sequence ID" value="CAK7267722.1"/>
    <property type="molecule type" value="Genomic_DNA"/>
</dbReference>
<feature type="compositionally biased region" description="Low complexity" evidence="4">
    <location>
        <begin position="1527"/>
        <end position="1536"/>
    </location>
</feature>
<feature type="compositionally biased region" description="Low complexity" evidence="4">
    <location>
        <begin position="437"/>
        <end position="466"/>
    </location>
</feature>
<evidence type="ECO:0000259" key="5">
    <source>
        <dbReference type="SMART" id="SM00543"/>
    </source>
</evidence>
<dbReference type="Gene3D" id="1.20.970.30">
    <property type="entry name" value="eIF4G, eIF4E-binding domain"/>
    <property type="match status" value="1"/>
</dbReference>
<feature type="compositionally biased region" description="Polar residues" evidence="4">
    <location>
        <begin position="767"/>
        <end position="777"/>
    </location>
</feature>
<comment type="similarity">
    <text evidence="1">Belongs to the eukaryotic initiation factor 4G family.</text>
</comment>
<feature type="compositionally biased region" description="Low complexity" evidence="4">
    <location>
        <begin position="1091"/>
        <end position="1103"/>
    </location>
</feature>
<feature type="compositionally biased region" description="Low complexity" evidence="4">
    <location>
        <begin position="9"/>
        <end position="76"/>
    </location>
</feature>
<feature type="compositionally biased region" description="Basic and acidic residues" evidence="4">
    <location>
        <begin position="802"/>
        <end position="813"/>
    </location>
</feature>
<feature type="compositionally biased region" description="Polar residues" evidence="4">
    <location>
        <begin position="163"/>
        <end position="172"/>
    </location>
</feature>
<feature type="compositionally biased region" description="Low complexity" evidence="4">
    <location>
        <begin position="1170"/>
        <end position="1182"/>
    </location>
</feature>
<feature type="region of interest" description="Disordered" evidence="4">
    <location>
        <begin position="163"/>
        <end position="293"/>
    </location>
</feature>
<feature type="compositionally biased region" description="Low complexity" evidence="4">
    <location>
        <begin position="1653"/>
        <end position="1672"/>
    </location>
</feature>
<feature type="compositionally biased region" description="Low complexity" evidence="4">
    <location>
        <begin position="1620"/>
        <end position="1636"/>
    </location>
</feature>
<feature type="compositionally biased region" description="Low complexity" evidence="4">
    <location>
        <begin position="1246"/>
        <end position="1257"/>
    </location>
</feature>
<dbReference type="SUPFAM" id="SSF48371">
    <property type="entry name" value="ARM repeat"/>
    <property type="match status" value="1"/>
</dbReference>
<feature type="compositionally biased region" description="Polar residues" evidence="4">
    <location>
        <begin position="77"/>
        <end position="99"/>
    </location>
</feature>
<comment type="caution">
    <text evidence="6">The sequence shown here is derived from an EMBL/GenBank/DDBJ whole genome shotgun (WGS) entry which is preliminary data.</text>
</comment>
<evidence type="ECO:0000256" key="4">
    <source>
        <dbReference type="SAM" id="MobiDB-lite"/>
    </source>
</evidence>
<feature type="compositionally biased region" description="Polar residues" evidence="4">
    <location>
        <begin position="521"/>
        <end position="533"/>
    </location>
</feature>
<feature type="compositionally biased region" description="Basic and acidic residues" evidence="4">
    <location>
        <begin position="481"/>
        <end position="492"/>
    </location>
</feature>
<evidence type="ECO:0000256" key="3">
    <source>
        <dbReference type="ARBA" id="ARBA00022917"/>
    </source>
</evidence>
<feature type="compositionally biased region" description="Basic and acidic residues" evidence="4">
    <location>
        <begin position="906"/>
        <end position="933"/>
    </location>
</feature>
<proteinExistence type="inferred from homology"/>
<sequence>MTSPAFKNATSSTASYASAAGASGKTSATPLIATGSSSSTTAPANASASNARPASVSPLNSSAAGSSTKSSNANGTMSGNAAPSAGATTAKDSGNNNKAITPVVPTVLNGSSGIASDHARKSSVTISATGPSSFIANGGGAPKAPLPKFGYDESPAIAHSTPSQSMIGNQRVPSPAQSPIPIPQPSASGGRPPTTISQDGSSMKFGSFGGDGDRHMKHNIYNSPGGMPVGSPSPHTIHSDMGSHSGNHNQGNHGHHGGPPGRGGFHPSGGRGGRGYNNNTHYNNQAMPFQPGNGPYPRGPANQGRGGIAPPFQPRGVMQQPGYGPNSPQAVAARISPAIPPAMPNNGTPQMQAAIPVAGGSPYMQMQYTNTPGYPPHHNVNNAPFLNQLQDQQHFLPEQGDQQGQAPHYRGPYRRKGGRGGGGGERHFSHLPRTFDSSSKCSGSLSLPHHQQYQQKQHQQSNQPQQEYYTKGKLRRNSKRWQPDPELTKEPNEPTQPPRLKGPLVVSSDSAAAIEASSTSQGRSLQSTLSGEATNAHHRGPVGSDDQPGQPQQGPVPQHLQAKSRLGSNVTNMSPVDDLSPASGNYERLLTTKQQNYPPQQYHNPQQQYQPMQQPQQGMTNMGFPGYNQMNPYMQPTPQNHGFQHTFVPGQPYGMLGAQSMSRTSSQAASERPNSSTGQVQTPGSVNASLAIPGAGPVSAQKLPSTPSQFVKPKKNAIVIKNPQGETIDFNKITPASPGPNAAAPSATPPVIVSSTPPPPPKTVTPLQHQRTESSLAGKTAEQLRNEFKEQVRKTAGTTSDTDDKAVEEKKTEPVATVNSVAEEAKAVEPAELAMEKTEAPAAEAKKAEPAAAEPDDEEIERIIREMEEEEARREAEAAAYDLKKKERDAEKTKADETSRLALAADNDRKLREQEREMERLEEERERQRKENEAAVAKGGKVRSVAEVLAEKISDITLADRKDPSATSTDALASKLGDLKLSDHAGVSSEAAATKRAAKPSALNLAPINTKSVEPPQPSAALQSLTTARFLRDPTAILYPNGIQSPNPALNPAVNKKGNFKYDMGFLLQFKDVFIEKPSLDFDQQVKQLIGDGDSSSRSGTRTPAGTSSGRQNSRNNAALAFNPTGAMGAFNSKPLPAGTTSEQRFAMSSGAMPRPVAAMSSFGRPGSFPGPSSMTRTPSSTMGGGLSNTTRQGSRSTRGNSRQTGHNAKSEAQAAKTMPLTQGLELKPIMTTSTGWKPTSVGNRPAPGAASGASGATLDPDMVQRKVKAALNKMTPEKFDKISDQILEIALQSKDEEDGRTLRQVIQLTFEKATDEAHWAGMYARFCKVMLDRMSPEIRDVTITDKKGEVISGGTLFRKYLLNRCQQEFERGWKVDLPQPKEGESRETAMLSDEYYEAAAAKRRGLGLVQFIGELYKLGMLTERIMHECVRKLVDYETTPDEAEIESLSKLLRTVGANLDNTDKGRPMMDAYFLRIKNVIDIPDLPSRLKYMLMDVVDLRNRGWASTEANKGPKTLEEVRQEAEAAAAQKALEAQRSTSQRGVGGRPGPGGRGDTRQFSYNQPIPNQVGMDDLRRLKGSANRVASSGVPTLGPTSMFASRSNSGRRNVPGGSFGRPGDDSGPGSRTGTPPTRTDSNPVSHTNAFQALANVDSESPASPPSTAASPALAKSSLDQVSK</sequence>
<accession>A0ABP0DL21</accession>
<dbReference type="Gene3D" id="1.25.40.180">
    <property type="match status" value="1"/>
</dbReference>
<keyword evidence="2" id="KW-0396">Initiation factor</keyword>
<feature type="compositionally biased region" description="Gly residues" evidence="4">
    <location>
        <begin position="1543"/>
        <end position="1553"/>
    </location>
</feature>
<feature type="compositionally biased region" description="Low complexity" evidence="4">
    <location>
        <begin position="507"/>
        <end position="520"/>
    </location>
</feature>
<dbReference type="InterPro" id="IPR016024">
    <property type="entry name" value="ARM-type_fold"/>
</dbReference>
<dbReference type="InterPro" id="IPR003890">
    <property type="entry name" value="MIF4G-like_typ-3"/>
</dbReference>
<reference evidence="6 7" key="1">
    <citation type="submission" date="2024-01" db="EMBL/GenBank/DDBJ databases">
        <authorList>
            <person name="Allen C."/>
            <person name="Tagirdzhanova G."/>
        </authorList>
    </citation>
    <scope>NUCLEOTIDE SEQUENCE [LARGE SCALE GENOMIC DNA]</scope>
    <source>
        <strain evidence="6 7">CBS 573.63</strain>
    </source>
</reference>
<feature type="compositionally biased region" description="Basic and acidic residues" evidence="4">
    <location>
        <begin position="823"/>
        <end position="849"/>
    </location>
</feature>
<organism evidence="6 7">
    <name type="scientific">Sporothrix epigloea</name>
    <dbReference type="NCBI Taxonomy" id="1892477"/>
    <lineage>
        <taxon>Eukaryota</taxon>
        <taxon>Fungi</taxon>
        <taxon>Dikarya</taxon>
        <taxon>Ascomycota</taxon>
        <taxon>Pezizomycotina</taxon>
        <taxon>Sordariomycetes</taxon>
        <taxon>Sordariomycetidae</taxon>
        <taxon>Ophiostomatales</taxon>
        <taxon>Ophiostomataceae</taxon>
        <taxon>Sporothrix</taxon>
    </lineage>
</organism>
<keyword evidence="3" id="KW-0648">Protein biosynthesis</keyword>
<feature type="region of interest" description="Disordered" evidence="4">
    <location>
        <begin position="1157"/>
        <end position="1258"/>
    </location>
</feature>
<evidence type="ECO:0000313" key="6">
    <source>
        <dbReference type="EMBL" id="CAK7267722.1"/>
    </source>
</evidence>
<dbReference type="SMART" id="SM00543">
    <property type="entry name" value="MIF4G"/>
    <property type="match status" value="1"/>
</dbReference>
<keyword evidence="7" id="KW-1185">Reference proteome</keyword>
<feature type="compositionally biased region" description="Low complexity" evidence="4">
    <location>
        <begin position="541"/>
        <end position="558"/>
    </location>
</feature>
<dbReference type="PANTHER" id="PTHR23253:SF9">
    <property type="entry name" value="EUKARYOTIC TRANSLATION INITIATION FACTOR 4 GAMMA 2"/>
    <property type="match status" value="1"/>
</dbReference>
<feature type="region of interest" description="Disordered" evidence="4">
    <location>
        <begin position="729"/>
        <end position="941"/>
    </location>
</feature>
<protein>
    <recommendedName>
        <fullName evidence="5">MIF4G domain-containing protein</fullName>
    </recommendedName>
</protein>
<dbReference type="SUPFAM" id="SSF101489">
    <property type="entry name" value="Eukaryotic initiation factor 4f subunit eIF4g, eIF4e-binding domain"/>
    <property type="match status" value="1"/>
</dbReference>
<dbReference type="Pfam" id="PF02854">
    <property type="entry name" value="MIF4G"/>
    <property type="match status" value="1"/>
</dbReference>
<feature type="compositionally biased region" description="Basic and acidic residues" evidence="4">
    <location>
        <begin position="861"/>
        <end position="899"/>
    </location>
</feature>
<gene>
    <name evidence="6" type="ORF">SEPCBS57363_002735</name>
</gene>
<feature type="region of interest" description="Disordered" evidence="4">
    <location>
        <begin position="643"/>
        <end position="709"/>
    </location>
</feature>